<dbReference type="Proteomes" id="UP000245918">
    <property type="component" value="Chromosome"/>
</dbReference>
<reference evidence="1" key="1">
    <citation type="submission" date="2021-09" db="EMBL/GenBank/DDBJ databases">
        <title>Comparative genomics of Edwardsiella genus reveals species-based diversity.</title>
        <authorList>
            <person name="Tekedar H.C."/>
            <person name="Kumru S."/>
            <person name="Waldbieser G.C."/>
            <person name="Reichley S.R."/>
            <person name="Lawrence M.L."/>
            <person name="Griffin M.J."/>
        </authorList>
    </citation>
    <scope>NUCLEOTIDE SEQUENCE</scope>
    <source>
        <strain evidence="1">ATCC 15947</strain>
    </source>
</reference>
<keyword evidence="2" id="KW-1185">Reference proteome</keyword>
<proteinExistence type="predicted"/>
<gene>
    <name evidence="1" type="ORF">DCL27_00300</name>
</gene>
<accession>A0AC61THW4</accession>
<sequence length="167" mass="18893">MGHFDDLCHLNRETEEKRAEAARILQDEAARLIEYYEEWLELPSMYWTDKSGDSHPYVETGLPSGRAADFSPLSVRGIATAPDNVFRMAVRTWIDSFDVGYPVSVVIDLQLFSVGDGGLSLIVRVEDDAPIKVFIDKSNDEVWDPVVKSMKKHIASHLKKRRPAAFL</sequence>
<evidence type="ECO:0000313" key="2">
    <source>
        <dbReference type="Proteomes" id="UP000245918"/>
    </source>
</evidence>
<protein>
    <submittedName>
        <fullName evidence="1">Uncharacterized protein</fullName>
    </submittedName>
</protein>
<evidence type="ECO:0000313" key="1">
    <source>
        <dbReference type="EMBL" id="UCQ00289.1"/>
    </source>
</evidence>
<name>A0AC61THW4_EDWTA</name>
<dbReference type="EMBL" id="CP084506">
    <property type="protein sequence ID" value="UCQ00289.1"/>
    <property type="molecule type" value="Genomic_DNA"/>
</dbReference>
<organism evidence="1 2">
    <name type="scientific">Edwardsiella tarda ATCC 15947 = NBRC 105688</name>
    <dbReference type="NCBI Taxonomy" id="667121"/>
    <lineage>
        <taxon>Bacteria</taxon>
        <taxon>Pseudomonadati</taxon>
        <taxon>Pseudomonadota</taxon>
        <taxon>Gammaproteobacteria</taxon>
        <taxon>Enterobacterales</taxon>
        <taxon>Hafniaceae</taxon>
        <taxon>Edwardsiella</taxon>
    </lineage>
</organism>